<name>A0A075N057_9ARCH</name>
<keyword evidence="1" id="KW-1133">Transmembrane helix</keyword>
<feature type="transmembrane region" description="Helical" evidence="1">
    <location>
        <begin position="82"/>
        <end position="105"/>
    </location>
</feature>
<keyword evidence="1" id="KW-0472">Membrane</keyword>
<evidence type="ECO:0000256" key="1">
    <source>
        <dbReference type="SAM" id="Phobius"/>
    </source>
</evidence>
<feature type="transmembrane region" description="Helical" evidence="1">
    <location>
        <begin position="18"/>
        <end position="36"/>
    </location>
</feature>
<dbReference type="STRING" id="1459636.NTE_02846"/>
<evidence type="ECO:0000313" key="2">
    <source>
        <dbReference type="EMBL" id="AIF84884.1"/>
    </source>
</evidence>
<accession>A0A075N057</accession>
<keyword evidence="3" id="KW-1185">Reference proteome</keyword>
<dbReference type="eggNOG" id="arCOG07573">
    <property type="taxonomic scope" value="Archaea"/>
</dbReference>
<feature type="transmembrane region" description="Helical" evidence="1">
    <location>
        <begin position="117"/>
        <end position="134"/>
    </location>
</feature>
<protein>
    <submittedName>
        <fullName evidence="2">Uncharacterized protein</fullName>
    </submittedName>
</protein>
<dbReference type="OrthoDB" id="11874at2157"/>
<dbReference type="EMBL" id="CP007174">
    <property type="protein sequence ID" value="AIF84884.1"/>
    <property type="molecule type" value="Genomic_DNA"/>
</dbReference>
<feature type="transmembrane region" description="Helical" evidence="1">
    <location>
        <begin position="48"/>
        <end position="70"/>
    </location>
</feature>
<dbReference type="GeneID" id="41598528"/>
<dbReference type="KEGG" id="nev:NTE_02846"/>
<proteinExistence type="predicted"/>
<keyword evidence="1" id="KW-0812">Transmembrane</keyword>
<evidence type="ECO:0000313" key="3">
    <source>
        <dbReference type="Proteomes" id="UP000028194"/>
    </source>
</evidence>
<reference evidence="2 3" key="1">
    <citation type="journal article" date="2014" name="PLoS ONE">
        <title>Genome Sequence of Candidatus Nitrososphaera evergladensis from Group I.1b Enriched from Everglades Soil Reveals Novel Genomic Features of the Ammonia-Oxidizing Archaea.</title>
        <authorList>
            <person name="Zhalnina K.V."/>
            <person name="Dias R."/>
            <person name="Leonard M.T."/>
            <person name="Dorr de Quadros P."/>
            <person name="Camargo F.A."/>
            <person name="Drew J.C."/>
            <person name="Farmerie W.G."/>
            <person name="Daroub S.H."/>
            <person name="Triplett E.W."/>
        </authorList>
    </citation>
    <scope>NUCLEOTIDE SEQUENCE [LARGE SCALE GENOMIC DNA]</scope>
    <source>
        <strain evidence="2 3">SR1</strain>
    </source>
</reference>
<gene>
    <name evidence="2" type="ORF">NTE_02846</name>
</gene>
<dbReference type="Proteomes" id="UP000028194">
    <property type="component" value="Chromosome"/>
</dbReference>
<dbReference type="HOGENOM" id="CLU_1880967_0_0_2"/>
<dbReference type="RefSeq" id="WP_148701382.1">
    <property type="nucleotide sequence ID" value="NZ_CP007174.1"/>
</dbReference>
<dbReference type="AlphaFoldDB" id="A0A075N057"/>
<organism evidence="2 3">
    <name type="scientific">Candidatus Nitrososphaera evergladensis SR1</name>
    <dbReference type="NCBI Taxonomy" id="1459636"/>
    <lineage>
        <taxon>Archaea</taxon>
        <taxon>Nitrososphaerota</taxon>
        <taxon>Nitrososphaeria</taxon>
        <taxon>Nitrososphaerales</taxon>
        <taxon>Nitrososphaeraceae</taxon>
        <taxon>Nitrososphaera</taxon>
    </lineage>
</organism>
<sequence>MQTGSNQPVQEATASKPLVFGLTAAIVVGIIAPLVLPHVLHPSIFFHIILHIASLVIATFLSVVSLTAYMRAGGARTLYMTLGFIALGVSEVFYLFQAAGLLFFLNMPNLDIEFPHIIVLGMLSLFGLGVLKVNK</sequence>